<keyword evidence="7 8" id="KW-0040">ANK repeat</keyword>
<dbReference type="PRINTS" id="PR00405">
    <property type="entry name" value="REVINTRACTNG"/>
</dbReference>
<evidence type="ECO:0000256" key="6">
    <source>
        <dbReference type="ARBA" id="ARBA00022833"/>
    </source>
</evidence>
<reference evidence="15 16" key="1">
    <citation type="journal article" date="2016" name="Nat. Commun.">
        <title>Extremotolerant tardigrade genome and improved radiotolerance of human cultured cells by tardigrade-unique protein.</title>
        <authorList>
            <person name="Hashimoto T."/>
            <person name="Horikawa D.D."/>
            <person name="Saito Y."/>
            <person name="Kuwahara H."/>
            <person name="Kozuka-Hata H."/>
            <person name="Shin-I T."/>
            <person name="Minakuchi Y."/>
            <person name="Ohishi K."/>
            <person name="Motoyama A."/>
            <person name="Aizu T."/>
            <person name="Enomoto A."/>
            <person name="Kondo K."/>
            <person name="Tanaka S."/>
            <person name="Hara Y."/>
            <person name="Koshikawa S."/>
            <person name="Sagara H."/>
            <person name="Miura T."/>
            <person name="Yokobori S."/>
            <person name="Miyagawa K."/>
            <person name="Suzuki Y."/>
            <person name="Kubo T."/>
            <person name="Oyama M."/>
            <person name="Kohara Y."/>
            <person name="Fujiyama A."/>
            <person name="Arakawa K."/>
            <person name="Katayama T."/>
            <person name="Toyoda A."/>
            <person name="Kunieda T."/>
        </authorList>
    </citation>
    <scope>NUCLEOTIDE SEQUENCE [LARGE SCALE GENOMIC DNA]</scope>
    <source>
        <strain evidence="15 16">YOKOZUNA-1</strain>
    </source>
</reference>
<dbReference type="EMBL" id="BDGG01000010">
    <property type="protein sequence ID" value="GAV04230.1"/>
    <property type="molecule type" value="Genomic_DNA"/>
</dbReference>
<feature type="region of interest" description="Disordered" evidence="11">
    <location>
        <begin position="738"/>
        <end position="759"/>
    </location>
</feature>
<comment type="caution">
    <text evidence="15">The sequence shown here is derived from an EMBL/GenBank/DDBJ whole genome shotgun (WGS) entry which is preliminary data.</text>
</comment>
<dbReference type="Gene3D" id="2.30.29.30">
    <property type="entry name" value="Pleckstrin-homology domain (PH domain)/Phosphotyrosine-binding domain (PTB)"/>
    <property type="match status" value="1"/>
</dbReference>
<keyword evidence="4" id="KW-0479">Metal-binding</keyword>
<proteinExistence type="predicted"/>
<evidence type="ECO:0000256" key="10">
    <source>
        <dbReference type="PROSITE-ProRule" id="PRU00288"/>
    </source>
</evidence>
<dbReference type="InterPro" id="IPR038508">
    <property type="entry name" value="ArfGAP_dom_sf"/>
</dbReference>
<dbReference type="SUPFAM" id="SSF50044">
    <property type="entry name" value="SH3-domain"/>
    <property type="match status" value="1"/>
</dbReference>
<dbReference type="PANTHER" id="PTHR45854">
    <property type="entry name" value="ASAP FAMILY MEMBER"/>
    <property type="match status" value="1"/>
</dbReference>
<protein>
    <submittedName>
        <fullName evidence="15">Uncharacterized protein</fullName>
    </submittedName>
</protein>
<sequence length="1030" mass="114995">MPPSSSSSFYQHGPISVPTFLSAIREDLELRTTGNNSGFSDAMPSCRARILAVDEALDTDREGLQKLKKTVKAIGNSGTALSISEAEFAQCLKNLGEIALTNDDHQPEALGKGFINFAGLMDAVTKHSRAMYQTFTNLFLYPLDTLLKNESLASKGDLKKAIDKAWKDYEVKSTKVEKEKKQNLKESGQAKNDYVTPAELADELLEERRMFQLQMCECLIKENDIRSRKGVDLLSHLIEYYYALLGYFEDGMKTLKDYQSFIHDISAKAQEMKSKQEEEKKQLYEMRKLLKGGSNSAILRDKTSSVTNLAATPVVTNGNAHTGYNLHQLQGNKSHGTNKKGILYKKCESKMRRKQWQKRKCEVKGGFLSVAHNDETKSPVKLNLLTCQAKVVLDDKRCFDLVSKFRTYHFQAEDEHDKDVWLSVILNSKEQVLQQAFGRDATENRGLSANISEIRDSVIKQVQKLPGNNRCCDCDAEKTDLTWLSTNFGVLTCIECSGVHRELGVHVSRVQSLTLDHLGTGQLLLARSMTNLLFNQIFESSVNNVQKPTAASRMEDRNLYIRAKYVERRFVTPTCPTDDVRQEALMNALHNRHLHGLVQLFAEGVDLSASLADSVIDETPLHFLVRAGEDGLTLACADFIIQNCRSTNRTDRNGNTALHLCAEFSRPETAKLLLRASAQWNLPNNGSETALDIAQRKGNSRIVELFQYAQTGKKEMFDNVDVDWTLFDDEFAFDNGDYSDDEAEGSEFGNGSSRRSFRTARTPNQIAALGSSYPSSTLLKNSQTTNLHTITNTASSSSIHKAPLVSSISMMAPPSNPKSTFTSFTPLQRKESTNTQPSNYSAQPREPVEPVKLIKKHSAPAKDLHTDGENIRHPVSEKRTTVVVDPRHLRATSDPKTVQEMVRAGSDMPSLPVKTKYSNTSALHGQSNDNLSSAGIYPSGSDSRQYLDNGGVLKPKPPPRRREGFRRCKALFDCEADHPDELSFRAGDIIQIINTQTDDENWMEGMIETANGVVKRGLFPVSFVHMLPDT</sequence>
<evidence type="ECO:0000259" key="14">
    <source>
        <dbReference type="PROSITE" id="PS50115"/>
    </source>
</evidence>
<dbReference type="PANTHER" id="PTHR45854:SF3">
    <property type="entry name" value="ARFGAP WITH SH3 DOMAIN, ANK REPEAT AND PH DOMAIN-CONTAINING PROTEIN"/>
    <property type="match status" value="1"/>
</dbReference>
<dbReference type="InterPro" id="IPR001164">
    <property type="entry name" value="ArfGAP_dom"/>
</dbReference>
<evidence type="ECO:0000256" key="9">
    <source>
        <dbReference type="PROSITE-ProRule" id="PRU00192"/>
    </source>
</evidence>
<dbReference type="Pfam" id="PF12796">
    <property type="entry name" value="Ank_2"/>
    <property type="match status" value="1"/>
</dbReference>
<feature type="domain" description="SH3" evidence="12">
    <location>
        <begin position="963"/>
        <end position="1029"/>
    </location>
</feature>
<dbReference type="CDD" id="cd08834">
    <property type="entry name" value="ArfGap_ASAP"/>
    <property type="match status" value="1"/>
</dbReference>
<feature type="repeat" description="ANK" evidence="8">
    <location>
        <begin position="653"/>
        <end position="685"/>
    </location>
</feature>
<evidence type="ECO:0000256" key="1">
    <source>
        <dbReference type="ARBA" id="ARBA00004496"/>
    </source>
</evidence>
<dbReference type="STRING" id="947166.A0A1D1VRS5"/>
<feature type="domain" description="PH" evidence="13">
    <location>
        <begin position="336"/>
        <end position="430"/>
    </location>
</feature>
<gene>
    <name evidence="15" type="primary">RvY_14541-1</name>
    <name evidence="15" type="synonym">RvY_14541.1</name>
    <name evidence="15" type="ORF">RvY_14541</name>
</gene>
<keyword evidence="6" id="KW-0862">Zinc</keyword>
<evidence type="ECO:0000313" key="15">
    <source>
        <dbReference type="EMBL" id="GAV04230.1"/>
    </source>
</evidence>
<dbReference type="InterPro" id="IPR043593">
    <property type="entry name" value="ASAP"/>
</dbReference>
<evidence type="ECO:0000313" key="16">
    <source>
        <dbReference type="Proteomes" id="UP000186922"/>
    </source>
</evidence>
<dbReference type="Pfam" id="PF01412">
    <property type="entry name" value="ArfGap"/>
    <property type="match status" value="1"/>
</dbReference>
<dbReference type="SUPFAM" id="SSF48403">
    <property type="entry name" value="Ankyrin repeat"/>
    <property type="match status" value="1"/>
</dbReference>
<dbReference type="InterPro" id="IPR001849">
    <property type="entry name" value="PH_domain"/>
</dbReference>
<dbReference type="InterPro" id="IPR001452">
    <property type="entry name" value="SH3_domain"/>
</dbReference>
<dbReference type="InterPro" id="IPR036770">
    <property type="entry name" value="Ankyrin_rpt-contain_sf"/>
</dbReference>
<dbReference type="SMART" id="SM00326">
    <property type="entry name" value="SH3"/>
    <property type="match status" value="1"/>
</dbReference>
<evidence type="ECO:0000256" key="11">
    <source>
        <dbReference type="SAM" id="MobiDB-lite"/>
    </source>
</evidence>
<dbReference type="GO" id="GO:0005737">
    <property type="term" value="C:cytoplasm"/>
    <property type="evidence" value="ECO:0007669"/>
    <property type="project" value="UniProtKB-SubCell"/>
</dbReference>
<dbReference type="InterPro" id="IPR037844">
    <property type="entry name" value="PH_ASAP"/>
</dbReference>
<dbReference type="InterPro" id="IPR011993">
    <property type="entry name" value="PH-like_dom_sf"/>
</dbReference>
<dbReference type="Gene3D" id="1.10.220.150">
    <property type="entry name" value="Arf GTPase activating protein"/>
    <property type="match status" value="1"/>
</dbReference>
<evidence type="ECO:0000256" key="5">
    <source>
        <dbReference type="ARBA" id="ARBA00022737"/>
    </source>
</evidence>
<dbReference type="SMART" id="SM00233">
    <property type="entry name" value="PH"/>
    <property type="match status" value="1"/>
</dbReference>
<feature type="compositionally biased region" description="Polar residues" evidence="11">
    <location>
        <begin position="749"/>
        <end position="759"/>
    </location>
</feature>
<dbReference type="Gene3D" id="2.30.30.40">
    <property type="entry name" value="SH3 Domains"/>
    <property type="match status" value="1"/>
</dbReference>
<organism evidence="15 16">
    <name type="scientific">Ramazzottius varieornatus</name>
    <name type="common">Water bear</name>
    <name type="synonym">Tardigrade</name>
    <dbReference type="NCBI Taxonomy" id="947166"/>
    <lineage>
        <taxon>Eukaryota</taxon>
        <taxon>Metazoa</taxon>
        <taxon>Ecdysozoa</taxon>
        <taxon>Tardigrada</taxon>
        <taxon>Eutardigrada</taxon>
        <taxon>Parachela</taxon>
        <taxon>Hypsibioidea</taxon>
        <taxon>Ramazzottiidae</taxon>
        <taxon>Ramazzottius</taxon>
    </lineage>
</organism>
<keyword evidence="3" id="KW-0963">Cytoplasm</keyword>
<dbReference type="Pfam" id="PF00169">
    <property type="entry name" value="PH"/>
    <property type="match status" value="1"/>
</dbReference>
<keyword evidence="2 9" id="KW-0728">SH3 domain</keyword>
<dbReference type="Gene3D" id="1.25.40.20">
    <property type="entry name" value="Ankyrin repeat-containing domain"/>
    <property type="match status" value="1"/>
</dbReference>
<dbReference type="Proteomes" id="UP000186922">
    <property type="component" value="Unassembled WGS sequence"/>
</dbReference>
<dbReference type="SUPFAM" id="SSF50729">
    <property type="entry name" value="PH domain-like"/>
    <property type="match status" value="1"/>
</dbReference>
<evidence type="ECO:0000256" key="4">
    <source>
        <dbReference type="ARBA" id="ARBA00022723"/>
    </source>
</evidence>
<dbReference type="Gene3D" id="1.25.40.950">
    <property type="match status" value="1"/>
</dbReference>
<evidence type="ECO:0000259" key="12">
    <source>
        <dbReference type="PROSITE" id="PS50002"/>
    </source>
</evidence>
<dbReference type="AlphaFoldDB" id="A0A1D1VRS5"/>
<dbReference type="Gene3D" id="1.20.1270.60">
    <property type="entry name" value="Arfaptin homology (AH) domain/BAR domain"/>
    <property type="match status" value="1"/>
</dbReference>
<accession>A0A1D1VRS5</accession>
<keyword evidence="5" id="KW-0677">Repeat</keyword>
<feature type="region of interest" description="Disordered" evidence="11">
    <location>
        <begin position="920"/>
        <end position="963"/>
    </location>
</feature>
<evidence type="ECO:0000259" key="13">
    <source>
        <dbReference type="PROSITE" id="PS50003"/>
    </source>
</evidence>
<dbReference type="PROSITE" id="PS50002">
    <property type="entry name" value="SH3"/>
    <property type="match status" value="1"/>
</dbReference>
<feature type="domain" description="Arf-GAP" evidence="14">
    <location>
        <begin position="456"/>
        <end position="579"/>
    </location>
</feature>
<evidence type="ECO:0000256" key="8">
    <source>
        <dbReference type="PROSITE-ProRule" id="PRU00023"/>
    </source>
</evidence>
<keyword evidence="16" id="KW-1185">Reference proteome</keyword>
<dbReference type="SUPFAM" id="SSF103657">
    <property type="entry name" value="BAR/IMD domain-like"/>
    <property type="match status" value="1"/>
</dbReference>
<dbReference type="InterPro" id="IPR004148">
    <property type="entry name" value="BAR_dom"/>
</dbReference>
<dbReference type="OrthoDB" id="435430at2759"/>
<dbReference type="InterPro" id="IPR027267">
    <property type="entry name" value="AH/BAR_dom_sf"/>
</dbReference>
<dbReference type="InterPro" id="IPR002110">
    <property type="entry name" value="Ankyrin_rpt"/>
</dbReference>
<dbReference type="CDD" id="cd13251">
    <property type="entry name" value="PH_ASAP"/>
    <property type="match status" value="1"/>
</dbReference>
<evidence type="ECO:0000256" key="7">
    <source>
        <dbReference type="ARBA" id="ARBA00023043"/>
    </source>
</evidence>
<name>A0A1D1VRS5_RAMVA</name>
<dbReference type="SMART" id="SM00105">
    <property type="entry name" value="ArfGap"/>
    <property type="match status" value="1"/>
</dbReference>
<evidence type="ECO:0000256" key="2">
    <source>
        <dbReference type="ARBA" id="ARBA00022443"/>
    </source>
</evidence>
<dbReference type="PROSITE" id="PS50088">
    <property type="entry name" value="ANK_REPEAT"/>
    <property type="match status" value="1"/>
</dbReference>
<dbReference type="PRINTS" id="PR00452">
    <property type="entry name" value="SH3DOMAIN"/>
</dbReference>
<evidence type="ECO:0000256" key="3">
    <source>
        <dbReference type="ARBA" id="ARBA00022490"/>
    </source>
</evidence>
<dbReference type="PROSITE" id="PS50003">
    <property type="entry name" value="PH_DOMAIN"/>
    <property type="match status" value="1"/>
</dbReference>
<dbReference type="InterPro" id="IPR036028">
    <property type="entry name" value="SH3-like_dom_sf"/>
</dbReference>
<keyword evidence="10" id="KW-0863">Zinc-finger</keyword>
<dbReference type="GO" id="GO:0005096">
    <property type="term" value="F:GTPase activator activity"/>
    <property type="evidence" value="ECO:0007669"/>
    <property type="project" value="InterPro"/>
</dbReference>
<dbReference type="PROSITE" id="PS50115">
    <property type="entry name" value="ARFGAP"/>
    <property type="match status" value="1"/>
</dbReference>
<feature type="compositionally biased region" description="Polar residues" evidence="11">
    <location>
        <begin position="920"/>
        <end position="933"/>
    </location>
</feature>
<dbReference type="Pfam" id="PF16746">
    <property type="entry name" value="BAR_3"/>
    <property type="match status" value="1"/>
</dbReference>
<dbReference type="SMART" id="SM00248">
    <property type="entry name" value="ANK"/>
    <property type="match status" value="3"/>
</dbReference>
<dbReference type="GO" id="GO:0008270">
    <property type="term" value="F:zinc ion binding"/>
    <property type="evidence" value="ECO:0007669"/>
    <property type="project" value="UniProtKB-KW"/>
</dbReference>
<comment type="subcellular location">
    <subcellularLocation>
        <location evidence="1">Cytoplasm</location>
    </subcellularLocation>
</comment>
<dbReference type="Pfam" id="PF00018">
    <property type="entry name" value="SH3_1"/>
    <property type="match status" value="1"/>
</dbReference>
<dbReference type="SUPFAM" id="SSF57863">
    <property type="entry name" value="ArfGap/RecO-like zinc finger"/>
    <property type="match status" value="1"/>
</dbReference>
<dbReference type="PROSITE" id="PS50297">
    <property type="entry name" value="ANK_REP_REGION"/>
    <property type="match status" value="1"/>
</dbReference>
<dbReference type="InterPro" id="IPR037278">
    <property type="entry name" value="ARFGAP/RecO"/>
</dbReference>